<evidence type="ECO:0000313" key="3">
    <source>
        <dbReference type="EMBL" id="CAB4753569.1"/>
    </source>
</evidence>
<sequence>MSGRIARTWGHIRRTPGFGKDVLTIVLTVAIGLAVTGYLLVEQRARWPWTDDYTFQASFKEAPAISPGNGQEVRIAGVPVGEITEAGVNENGEAELTMVLEPEYEVYRDARLVLRPKSPLNEMYVELDPGTEAAGELEDGGSLPSTRTDSTIQQDEVFQHLDGRTRAAVTTLLAQSDAALASAPVALAPGLTATDETLGGLGKVAEALETRRAALARLVTDLGNVAQAVGNDDERLTKLARDAAETLGALQAKNTEFDETLAALPGFTDSLRDSTTKISTLSAQLEPTLRNIRGASESLPSALEQLQGTLDQLADLTTEAGPLVREARPLVADLRPLIAAGNQSLVAVTPFTGRLDSITQRLISGLDYRKDGELGYLQDFLSNTTSVGSLRDGNGGIFRAELVQNPGSLIPTSAKGGNQ</sequence>
<protein>
    <submittedName>
        <fullName evidence="3">Unannotated protein</fullName>
    </submittedName>
</protein>
<keyword evidence="1" id="KW-0472">Membrane</keyword>
<keyword evidence="1" id="KW-1133">Transmembrane helix</keyword>
<dbReference type="EMBL" id="CAEZYQ010000016">
    <property type="protein sequence ID" value="CAB4753569.1"/>
    <property type="molecule type" value="Genomic_DNA"/>
</dbReference>
<feature type="domain" description="Mce/MlaD" evidence="2">
    <location>
        <begin position="53"/>
        <end position="130"/>
    </location>
</feature>
<reference evidence="3" key="1">
    <citation type="submission" date="2020-05" db="EMBL/GenBank/DDBJ databases">
        <authorList>
            <person name="Chiriac C."/>
            <person name="Salcher M."/>
            <person name="Ghai R."/>
            <person name="Kavagutti S V."/>
        </authorList>
    </citation>
    <scope>NUCLEOTIDE SEQUENCE</scope>
</reference>
<organism evidence="3">
    <name type="scientific">freshwater metagenome</name>
    <dbReference type="NCBI Taxonomy" id="449393"/>
    <lineage>
        <taxon>unclassified sequences</taxon>
        <taxon>metagenomes</taxon>
        <taxon>ecological metagenomes</taxon>
    </lineage>
</organism>
<dbReference type="PANTHER" id="PTHR33371">
    <property type="entry name" value="INTERMEMBRANE PHOSPHOLIPID TRANSPORT SYSTEM BINDING PROTEIN MLAD-RELATED"/>
    <property type="match status" value="1"/>
</dbReference>
<dbReference type="InterPro" id="IPR052336">
    <property type="entry name" value="MlaD_Phospholipid_Transporter"/>
</dbReference>
<accession>A0A6J6U5F3</accession>
<dbReference type="InterPro" id="IPR003399">
    <property type="entry name" value="Mce/MlaD"/>
</dbReference>
<gene>
    <name evidence="3" type="ORF">UFOPK2761_02136</name>
</gene>
<evidence type="ECO:0000259" key="2">
    <source>
        <dbReference type="Pfam" id="PF02470"/>
    </source>
</evidence>
<dbReference type="PANTHER" id="PTHR33371:SF4">
    <property type="entry name" value="INTERMEMBRANE PHOSPHOLIPID TRANSPORT SYSTEM BINDING PROTEIN MLAD"/>
    <property type="match status" value="1"/>
</dbReference>
<name>A0A6J6U5F3_9ZZZZ</name>
<dbReference type="GO" id="GO:0005548">
    <property type="term" value="F:phospholipid transporter activity"/>
    <property type="evidence" value="ECO:0007669"/>
    <property type="project" value="TreeGrafter"/>
</dbReference>
<keyword evidence="1" id="KW-0812">Transmembrane</keyword>
<evidence type="ECO:0000256" key="1">
    <source>
        <dbReference type="SAM" id="Phobius"/>
    </source>
</evidence>
<proteinExistence type="predicted"/>
<dbReference type="GO" id="GO:0005543">
    <property type="term" value="F:phospholipid binding"/>
    <property type="evidence" value="ECO:0007669"/>
    <property type="project" value="TreeGrafter"/>
</dbReference>
<dbReference type="Pfam" id="PF02470">
    <property type="entry name" value="MlaD"/>
    <property type="match status" value="1"/>
</dbReference>
<dbReference type="AlphaFoldDB" id="A0A6J6U5F3"/>
<feature type="transmembrane region" description="Helical" evidence="1">
    <location>
        <begin position="21"/>
        <end position="41"/>
    </location>
</feature>